<evidence type="ECO:0000259" key="1">
    <source>
        <dbReference type="Pfam" id="PF03478"/>
    </source>
</evidence>
<dbReference type="AlphaFoldDB" id="A0A251VSH7"/>
<dbReference type="EMBL" id="MNCJ02000316">
    <property type="protein sequence ID" value="KAF5823360.1"/>
    <property type="molecule type" value="Genomic_DNA"/>
</dbReference>
<dbReference type="Gramene" id="mRNA:HanXRQr2_Chr01g0037521">
    <property type="protein sequence ID" value="mRNA:HanXRQr2_Chr01g0037521"/>
    <property type="gene ID" value="HanXRQr2_Chr01g0037521"/>
</dbReference>
<dbReference type="InterPro" id="IPR005174">
    <property type="entry name" value="KIB1-4_b-propeller"/>
</dbReference>
<dbReference type="EMBL" id="CM007890">
    <property type="protein sequence ID" value="OTG38036.1"/>
    <property type="molecule type" value="Genomic_DNA"/>
</dbReference>
<evidence type="ECO:0000313" key="3">
    <source>
        <dbReference type="EMBL" id="OTG38036.1"/>
    </source>
</evidence>
<protein>
    <recommendedName>
        <fullName evidence="1">KIB1-4 beta-propeller domain-containing protein</fullName>
    </recommendedName>
</protein>
<feature type="domain" description="KIB1-4 beta-propeller" evidence="1">
    <location>
        <begin position="30"/>
        <end position="271"/>
    </location>
</feature>
<feature type="domain" description="KIB1-4 beta-propeller" evidence="1">
    <location>
        <begin position="414"/>
        <end position="644"/>
    </location>
</feature>
<reference evidence="2 4" key="1">
    <citation type="journal article" date="2017" name="Nature">
        <title>The sunflower genome provides insights into oil metabolism, flowering and Asterid evolution.</title>
        <authorList>
            <person name="Badouin H."/>
            <person name="Gouzy J."/>
            <person name="Grassa C.J."/>
            <person name="Murat F."/>
            <person name="Staton S.E."/>
            <person name="Cottret L."/>
            <person name="Lelandais-Briere C."/>
            <person name="Owens G.L."/>
            <person name="Carrere S."/>
            <person name="Mayjonade B."/>
            <person name="Legrand L."/>
            <person name="Gill N."/>
            <person name="Kane N.C."/>
            <person name="Bowers J.E."/>
            <person name="Hubner S."/>
            <person name="Bellec A."/>
            <person name="Berard A."/>
            <person name="Berges H."/>
            <person name="Blanchet N."/>
            <person name="Boniface M.C."/>
            <person name="Brunel D."/>
            <person name="Catrice O."/>
            <person name="Chaidir N."/>
            <person name="Claudel C."/>
            <person name="Donnadieu C."/>
            <person name="Faraut T."/>
            <person name="Fievet G."/>
            <person name="Helmstetter N."/>
            <person name="King M."/>
            <person name="Knapp S.J."/>
            <person name="Lai Z."/>
            <person name="Le Paslier M.C."/>
            <person name="Lippi Y."/>
            <person name="Lorenzon L."/>
            <person name="Mandel J.R."/>
            <person name="Marage G."/>
            <person name="Marchand G."/>
            <person name="Marquand E."/>
            <person name="Bret-Mestries E."/>
            <person name="Morien E."/>
            <person name="Nambeesan S."/>
            <person name="Nguyen T."/>
            <person name="Pegot-Espagnet P."/>
            <person name="Pouilly N."/>
            <person name="Raftis F."/>
            <person name="Sallet E."/>
            <person name="Schiex T."/>
            <person name="Thomas J."/>
            <person name="Vandecasteele C."/>
            <person name="Vares D."/>
            <person name="Vear F."/>
            <person name="Vautrin S."/>
            <person name="Crespi M."/>
            <person name="Mangin B."/>
            <person name="Burke J.M."/>
            <person name="Salse J."/>
            <person name="Munos S."/>
            <person name="Vincourt P."/>
            <person name="Rieseberg L.H."/>
            <person name="Langlade N.B."/>
        </authorList>
    </citation>
    <scope>NUCLEOTIDE SEQUENCE [LARGE SCALE GENOMIC DNA]</scope>
    <source>
        <strain evidence="4">cv. SF193</strain>
        <tissue evidence="2">Leaves</tissue>
    </source>
</reference>
<reference evidence="2" key="3">
    <citation type="submission" date="2020-06" db="EMBL/GenBank/DDBJ databases">
        <title>Helianthus annuus Genome sequencing and assembly Release 2.</title>
        <authorList>
            <person name="Gouzy J."/>
            <person name="Langlade N."/>
            <person name="Munos S."/>
        </authorList>
    </citation>
    <scope>NUCLEOTIDE SEQUENCE</scope>
    <source>
        <tissue evidence="2">Leaves</tissue>
    </source>
</reference>
<accession>A0A251VSH7</accession>
<dbReference type="Pfam" id="PF03478">
    <property type="entry name" value="Beta-prop_KIB1-4"/>
    <property type="match status" value="2"/>
</dbReference>
<dbReference type="Proteomes" id="UP000215914">
    <property type="component" value="Chromosome 1"/>
</dbReference>
<dbReference type="PANTHER" id="PTHR33127:SF5">
    <property type="entry name" value="TRANSMEMBRANE PROTEIN"/>
    <property type="match status" value="1"/>
</dbReference>
<dbReference type="PANTHER" id="PTHR33127">
    <property type="entry name" value="TRANSMEMBRANE PROTEIN"/>
    <property type="match status" value="1"/>
</dbReference>
<sequence>MDLEQSSCANYELFIAENLESFNQCSRINELQVQGRRIRACFNGWVILSSHLGSVLWSLWNPLTSKFICLPPLIRDSHSCCLLPLPDDQGLVFMLLSDKIPTIVFCRLDPNKKRKRLKWTEMSYAKQLRSISGVDDCLLESPTCCNSKVYALALGTHYRSVIHLDFVVRGKEVVISLVPLVKVPHTSPSSFHTVYSFLKGYCAKLFYIELVHFKEETRILEVRLFTLDMTSMTWEEMEDLKDDIFFLDLSSYSVFYNSAVASQIGGCVHILGAKDNIISFHVKERTMSPSSVPCIVRESQVLVWAMLECRLEADRPEDKQDQDTEVVIRSVNCDETEFDSTTSESHLLNVPFHSLEMIMEHCFVDEYINFRATCKRCYLAAPLLRRSQMYSPWLMVFDNYRGFVTFIDPICGNKYTIKKPQELKGDCRILCSRYGWLLLLMFKSHGCELVFFNPFTSDIRKLPEAPCGLGSLCFSEPPTSTDCMVVGFTIDGPCIHFVSREPPSWCRLGFGTNDPFSFRFPTFSGRDIYALCENKEKVEVLRDVSKEGYSREVVVDKAPRSCCGVWEGYYLSKFDQHLLLVIVAQLGKSVEVFKLNNSTKEWEKICDLGKHMIYISSTSCICLEAKLPEMGNKIYFPRLLHSEDTKFVFYSLQTCMYHTFDDKNIQEYFGADLQGTIYLCNPHTWIEPSRS</sequence>
<evidence type="ECO:0000313" key="4">
    <source>
        <dbReference type="Proteomes" id="UP000215914"/>
    </source>
</evidence>
<dbReference type="InParanoid" id="A0A251VSH7"/>
<evidence type="ECO:0000313" key="2">
    <source>
        <dbReference type="EMBL" id="KAF5823360.1"/>
    </source>
</evidence>
<gene>
    <name evidence="3" type="ORF">HannXRQ_Chr01g0025321</name>
    <name evidence="2" type="ORF">HanXRQr2_Chr01g0037521</name>
</gene>
<keyword evidence="4" id="KW-1185">Reference proteome</keyword>
<proteinExistence type="predicted"/>
<organism evidence="3 4">
    <name type="scientific">Helianthus annuus</name>
    <name type="common">Common sunflower</name>
    <dbReference type="NCBI Taxonomy" id="4232"/>
    <lineage>
        <taxon>Eukaryota</taxon>
        <taxon>Viridiplantae</taxon>
        <taxon>Streptophyta</taxon>
        <taxon>Embryophyta</taxon>
        <taxon>Tracheophyta</taxon>
        <taxon>Spermatophyta</taxon>
        <taxon>Magnoliopsida</taxon>
        <taxon>eudicotyledons</taxon>
        <taxon>Gunneridae</taxon>
        <taxon>Pentapetalae</taxon>
        <taxon>asterids</taxon>
        <taxon>campanulids</taxon>
        <taxon>Asterales</taxon>
        <taxon>Asteraceae</taxon>
        <taxon>Asteroideae</taxon>
        <taxon>Heliantheae alliance</taxon>
        <taxon>Heliantheae</taxon>
        <taxon>Helianthus</taxon>
    </lineage>
</organism>
<reference evidence="3" key="2">
    <citation type="submission" date="2017-02" db="EMBL/GenBank/DDBJ databases">
        <title>Sunflower complete genome.</title>
        <authorList>
            <person name="Langlade N."/>
            <person name="Munos S."/>
        </authorList>
    </citation>
    <scope>NUCLEOTIDE SEQUENCE [LARGE SCALE GENOMIC DNA]</scope>
    <source>
        <tissue evidence="3">Leaves</tissue>
    </source>
</reference>
<name>A0A251VSH7_HELAN</name>